<keyword evidence="1" id="KW-0560">Oxidoreductase</keyword>
<dbReference type="SUPFAM" id="SSF51998">
    <property type="entry name" value="PFL-like glycyl radical enzymes"/>
    <property type="match status" value="1"/>
</dbReference>
<dbReference type="AlphaFoldDB" id="A0A7J9NXL0"/>
<dbReference type="Pfam" id="PF13597">
    <property type="entry name" value="NRDD"/>
    <property type="match status" value="1"/>
</dbReference>
<dbReference type="EC" id="1.17.4.2" evidence="1"/>
<dbReference type="GO" id="GO:0031250">
    <property type="term" value="C:anaerobic ribonucleoside-triphosphate reductase complex"/>
    <property type="evidence" value="ECO:0007669"/>
    <property type="project" value="TreeGrafter"/>
</dbReference>
<dbReference type="InterPro" id="IPR012833">
    <property type="entry name" value="NrdD"/>
</dbReference>
<protein>
    <submittedName>
        <fullName evidence="1">Ribonucleoside-triphosphate reductase</fullName>
        <ecNumber evidence="1">1.17.4.2</ecNumber>
    </submittedName>
</protein>
<dbReference type="EMBL" id="JACDUH010000003">
    <property type="protein sequence ID" value="MBA2851753.1"/>
    <property type="molecule type" value="Genomic_DNA"/>
</dbReference>
<evidence type="ECO:0000313" key="1">
    <source>
        <dbReference type="EMBL" id="MBA2851753.1"/>
    </source>
</evidence>
<gene>
    <name evidence="1" type="ORF">HNP86_001912</name>
</gene>
<dbReference type="Gene3D" id="3.20.70.20">
    <property type="match status" value="1"/>
</dbReference>
<reference evidence="1 2" key="1">
    <citation type="submission" date="2020-07" db="EMBL/GenBank/DDBJ databases">
        <title>Genomic Encyclopedia of Type Strains, Phase IV (KMG-V): Genome sequencing to study the core and pangenomes of soil and plant-associated prokaryotes.</title>
        <authorList>
            <person name="Whitman W."/>
        </authorList>
    </citation>
    <scope>NUCLEOTIDE SEQUENCE [LARGE SCALE GENOMIC DNA]</scope>
    <source>
        <strain evidence="1 2">A1</strain>
    </source>
</reference>
<name>A0A7J9NXL0_METMI</name>
<dbReference type="GO" id="GO:0004748">
    <property type="term" value="F:ribonucleoside-diphosphate reductase activity, thioredoxin disulfide as acceptor"/>
    <property type="evidence" value="ECO:0007669"/>
    <property type="project" value="TreeGrafter"/>
</dbReference>
<organism evidence="1 2">
    <name type="scientific">Methanococcus maripaludis</name>
    <name type="common">Methanococcus deltae</name>
    <dbReference type="NCBI Taxonomy" id="39152"/>
    <lineage>
        <taxon>Archaea</taxon>
        <taxon>Methanobacteriati</taxon>
        <taxon>Methanobacteriota</taxon>
        <taxon>Methanomada group</taxon>
        <taxon>Methanococci</taxon>
        <taxon>Methanococcales</taxon>
        <taxon>Methanococcaceae</taxon>
        <taxon>Methanococcus</taxon>
    </lineage>
</organism>
<dbReference type="NCBIfam" id="TIGR02487">
    <property type="entry name" value="NrdD"/>
    <property type="match status" value="1"/>
</dbReference>
<sequence length="599" mass="68393">MSALLNISTFESLMNGYNKENANLVASSITSEKEIVGHANKTFALEYDLPRDVAKAHREGVIHLHDLDFYASRSNCMNHPIEIIFREGLNVLTCASGPAKHFQSAINHILKALHSMQGELAGGQGIPMFNVFLAPFARGATDAEIYQGVQHFIYECNQLNASRGMQTIFSNVNCEYSIPDFMKDEEVKYSKEIGSTFGEYEVEARKILDAVCSVLLKKDFEGKPFLFPNFITVIRKETDPSDELFKKVIQVNLEVNNAYYINMMKYGTNLGSAMGCRTWLDDSYTGDWKKDVFATGNFEYVTINLPRIAILNKMNRTPVEELLDNAIRLATKGLFKRRENIVTKYENNKYRFMKMYDTEDYGHYNNYDRTTMGVGFVGLSEFLTLMNADRTYGLEFMTAFKRRVDNLNKVSYHDLARSVGVEYTERDEKPRWSLIGSPAESCSYRLKSLDNKLYGRALKSEKLYTKKYYTNSFHVPESSDVTALDKLHDEEQFHKLCNGGSITHVWNPEIDTNIDSVAQFTYNILKSSNVRYMTYSPTLVYCKACKSLYSGEQSAENCKCCGSPNITTYAKITGYLADTGNWNEGKRQELMNRHDFKVD</sequence>
<dbReference type="GO" id="GO:0009265">
    <property type="term" value="P:2'-deoxyribonucleotide biosynthetic process"/>
    <property type="evidence" value="ECO:0007669"/>
    <property type="project" value="TreeGrafter"/>
</dbReference>
<dbReference type="GO" id="GO:0006260">
    <property type="term" value="P:DNA replication"/>
    <property type="evidence" value="ECO:0007669"/>
    <property type="project" value="InterPro"/>
</dbReference>
<evidence type="ECO:0000313" key="2">
    <source>
        <dbReference type="Proteomes" id="UP000564425"/>
    </source>
</evidence>
<proteinExistence type="predicted"/>
<dbReference type="GO" id="GO:0008998">
    <property type="term" value="F:ribonucleoside-triphosphate reductase (thioredoxin) activity"/>
    <property type="evidence" value="ECO:0007669"/>
    <property type="project" value="UniProtKB-EC"/>
</dbReference>
<dbReference type="PANTHER" id="PTHR21075">
    <property type="entry name" value="ANAEROBIC RIBONUCLEOSIDE-TRIPHOSPHATE REDUCTASE"/>
    <property type="match status" value="1"/>
</dbReference>
<comment type="caution">
    <text evidence="1">The sequence shown here is derived from an EMBL/GenBank/DDBJ whole genome shotgun (WGS) entry which is preliminary data.</text>
</comment>
<accession>A0A7J9NXL0</accession>
<dbReference type="PANTHER" id="PTHR21075:SF0">
    <property type="entry name" value="ANAEROBIC RIBONUCLEOSIDE-TRIPHOSPHATE REDUCTASE"/>
    <property type="match status" value="1"/>
</dbReference>
<dbReference type="RefSeq" id="WP_181501575.1">
    <property type="nucleotide sequence ID" value="NZ_JACDUH010000003.1"/>
</dbReference>
<dbReference type="Proteomes" id="UP000564425">
    <property type="component" value="Unassembled WGS sequence"/>
</dbReference>